<keyword evidence="2" id="KW-1185">Reference proteome</keyword>
<dbReference type="EMBL" id="BJYL01000002">
    <property type="protein sequence ID" value="GEN81764.1"/>
    <property type="molecule type" value="Genomic_DNA"/>
</dbReference>
<reference evidence="1 2" key="1">
    <citation type="submission" date="2019-07" db="EMBL/GenBank/DDBJ databases">
        <title>Whole genome shotgun sequence of Sporosarcina luteola NBRC 105378.</title>
        <authorList>
            <person name="Hosoyama A."/>
            <person name="Uohara A."/>
            <person name="Ohji S."/>
            <person name="Ichikawa N."/>
        </authorList>
    </citation>
    <scope>NUCLEOTIDE SEQUENCE [LARGE SCALE GENOMIC DNA]</scope>
    <source>
        <strain evidence="1 2">NBRC 105378</strain>
    </source>
</reference>
<dbReference type="OrthoDB" id="9923716at2"/>
<dbReference type="AlphaFoldDB" id="A0A511Z2T1"/>
<gene>
    <name evidence="1" type="ORF">SLU01_00760</name>
</gene>
<accession>A0A511Z2T1</accession>
<protein>
    <submittedName>
        <fullName evidence="1">Uncharacterized protein</fullName>
    </submittedName>
</protein>
<comment type="caution">
    <text evidence="1">The sequence shown here is derived from an EMBL/GenBank/DDBJ whole genome shotgun (WGS) entry which is preliminary data.</text>
</comment>
<evidence type="ECO:0000313" key="1">
    <source>
        <dbReference type="EMBL" id="GEN81764.1"/>
    </source>
</evidence>
<sequence length="105" mass="12198">METLIIHIPQLYEKRHLFNENMKRNAAWGTIHEKNNSGGFIAPETFLTSDRKVLIANYKLDELTVLMDGKGKIIQQLLENQIDFEPREIAFLTERPDKSQSPTRT</sequence>
<proteinExistence type="predicted"/>
<dbReference type="RefSeq" id="WP_147054151.1">
    <property type="nucleotide sequence ID" value="NZ_BJYL01000002.1"/>
</dbReference>
<name>A0A511Z2T1_9BACL</name>
<dbReference type="Proteomes" id="UP000321901">
    <property type="component" value="Unassembled WGS sequence"/>
</dbReference>
<evidence type="ECO:0000313" key="2">
    <source>
        <dbReference type="Proteomes" id="UP000321901"/>
    </source>
</evidence>
<organism evidence="1 2">
    <name type="scientific">Sporosarcina luteola</name>
    <dbReference type="NCBI Taxonomy" id="582850"/>
    <lineage>
        <taxon>Bacteria</taxon>
        <taxon>Bacillati</taxon>
        <taxon>Bacillota</taxon>
        <taxon>Bacilli</taxon>
        <taxon>Bacillales</taxon>
        <taxon>Caryophanaceae</taxon>
        <taxon>Sporosarcina</taxon>
    </lineage>
</organism>